<dbReference type="Pfam" id="PF01636">
    <property type="entry name" value="APH"/>
    <property type="match status" value="1"/>
</dbReference>
<evidence type="ECO:0000256" key="2">
    <source>
        <dbReference type="ARBA" id="ARBA00012193"/>
    </source>
</evidence>
<sequence>MKSHLPEEITQLIQADMPWEQVNVGESGDSCFKVTLKNGNKAFLKTHANNSDNYFTHEIAAALWLNQHISAAEVLADGSQGPFSYLLTSALQGKDLSAWVSELSNLEIVNICAIAMRQLHMIPYANCPLDQKLQVKIPWAKQRLHDGLVDLEDFDDSRKGWSLERLLVELDKNIPKSEDLVVTHGDFSLPNLIAERSSFSGFIDLGRAGVADRHQDLAICFNSLERNLGDSFQTEFLESYGLITKLDEEKLEFYKLLDEFF</sequence>
<evidence type="ECO:0000256" key="12">
    <source>
        <dbReference type="PIRSR" id="PIRSR000706-2"/>
    </source>
</evidence>
<dbReference type="InterPro" id="IPR011009">
    <property type="entry name" value="Kinase-like_dom_sf"/>
</dbReference>
<evidence type="ECO:0000313" key="14">
    <source>
        <dbReference type="EMBL" id="KYG66886.1"/>
    </source>
</evidence>
<reference evidence="14 15" key="1">
    <citation type="submission" date="2016-03" db="EMBL/GenBank/DDBJ databases">
        <authorList>
            <person name="Ploux O."/>
        </authorList>
    </citation>
    <scope>NUCLEOTIDE SEQUENCE [LARGE SCALE GENOMIC DNA]</scope>
    <source>
        <strain evidence="14 15">R0</strain>
    </source>
</reference>
<feature type="active site" description="Proton acceptor" evidence="11">
    <location>
        <position position="186"/>
    </location>
</feature>
<dbReference type="Gene3D" id="3.30.200.20">
    <property type="entry name" value="Phosphorylase Kinase, domain 1"/>
    <property type="match status" value="1"/>
</dbReference>
<evidence type="ECO:0000256" key="10">
    <source>
        <dbReference type="PIRNR" id="PIRNR000706"/>
    </source>
</evidence>
<evidence type="ECO:0000256" key="9">
    <source>
        <dbReference type="ARBA" id="ARBA00048925"/>
    </source>
</evidence>
<evidence type="ECO:0000259" key="13">
    <source>
        <dbReference type="Pfam" id="PF01636"/>
    </source>
</evidence>
<dbReference type="PIRSF" id="PIRSF000706">
    <property type="entry name" value="Kanamycin_kin"/>
    <property type="match status" value="1"/>
</dbReference>
<evidence type="ECO:0000256" key="5">
    <source>
        <dbReference type="ARBA" id="ARBA00022741"/>
    </source>
</evidence>
<dbReference type="NCBIfam" id="NF033068">
    <property type="entry name" value="APH_3p"/>
    <property type="match status" value="1"/>
</dbReference>
<evidence type="ECO:0000256" key="3">
    <source>
        <dbReference type="ARBA" id="ARBA00017903"/>
    </source>
</evidence>
<evidence type="ECO:0000256" key="1">
    <source>
        <dbReference type="ARBA" id="ARBA00006219"/>
    </source>
</evidence>
<dbReference type="GO" id="GO:0008910">
    <property type="term" value="F:kanamycin kinase activity"/>
    <property type="evidence" value="ECO:0007669"/>
    <property type="project" value="UniProtKB-EC"/>
</dbReference>
<dbReference type="Gene3D" id="3.90.1200.10">
    <property type="match status" value="1"/>
</dbReference>
<comment type="similarity">
    <text evidence="1 10">Belongs to the aminoglycoside phosphotransferase family.</text>
</comment>
<feature type="binding site" evidence="12">
    <location>
        <position position="204"/>
    </location>
    <ligand>
        <name>Mg(2+)</name>
        <dbReference type="ChEBI" id="CHEBI:18420"/>
    </ligand>
</feature>
<organism evidence="14 15">
    <name type="scientific">Bdellovibrio bacteriovorus</name>
    <dbReference type="NCBI Taxonomy" id="959"/>
    <lineage>
        <taxon>Bacteria</taxon>
        <taxon>Pseudomonadati</taxon>
        <taxon>Bdellovibrionota</taxon>
        <taxon>Bdellovibrionia</taxon>
        <taxon>Bdellovibrionales</taxon>
        <taxon>Pseudobdellovibrionaceae</taxon>
        <taxon>Bdellovibrio</taxon>
    </lineage>
</organism>
<evidence type="ECO:0000256" key="4">
    <source>
        <dbReference type="ARBA" id="ARBA00022679"/>
    </source>
</evidence>
<feature type="domain" description="Aminoglycoside phosphotransferase" evidence="13">
    <location>
        <begin position="20"/>
        <end position="251"/>
    </location>
</feature>
<keyword evidence="15" id="KW-1185">Reference proteome</keyword>
<evidence type="ECO:0000313" key="15">
    <source>
        <dbReference type="Proteomes" id="UP000075320"/>
    </source>
</evidence>
<dbReference type="PANTHER" id="PTHR21310">
    <property type="entry name" value="AMINOGLYCOSIDE PHOSPHOTRANSFERASE-RELATED-RELATED"/>
    <property type="match status" value="1"/>
</dbReference>
<dbReference type="InterPro" id="IPR024165">
    <property type="entry name" value="Kan/Strep_kinase"/>
</dbReference>
<keyword evidence="12" id="KW-0460">Magnesium</keyword>
<evidence type="ECO:0000256" key="6">
    <source>
        <dbReference type="ARBA" id="ARBA00022777"/>
    </source>
</evidence>
<dbReference type="AlphaFoldDB" id="A0A150WR92"/>
<dbReference type="RefSeq" id="WP_061834464.1">
    <property type="nucleotide sequence ID" value="NZ_LUKE01000001.1"/>
</dbReference>
<dbReference type="EC" id="2.7.1.95" evidence="2"/>
<keyword evidence="7 10" id="KW-0067">ATP-binding</keyword>
<dbReference type="GO" id="GO:0046872">
    <property type="term" value="F:metal ion binding"/>
    <property type="evidence" value="ECO:0007669"/>
    <property type="project" value="UniProtKB-KW"/>
</dbReference>
<accession>A0A150WR92</accession>
<gene>
    <name evidence="14" type="ORF">AZI86_07600</name>
</gene>
<keyword evidence="8 10" id="KW-0046">Antibiotic resistance</keyword>
<dbReference type="InterPro" id="IPR051678">
    <property type="entry name" value="AGP_Transferase"/>
</dbReference>
<evidence type="ECO:0000256" key="11">
    <source>
        <dbReference type="PIRSR" id="PIRSR000706-1"/>
    </source>
</evidence>
<keyword evidence="5 10" id="KW-0547">Nucleotide-binding</keyword>
<evidence type="ECO:0000256" key="8">
    <source>
        <dbReference type="ARBA" id="ARBA00023251"/>
    </source>
</evidence>
<comment type="catalytic activity">
    <reaction evidence="9">
        <text>kanamycin A + ATP = kanamycin 3'-phosphate + ADP + H(+)</text>
        <dbReference type="Rhea" id="RHEA:24256"/>
        <dbReference type="ChEBI" id="CHEBI:15378"/>
        <dbReference type="ChEBI" id="CHEBI:30616"/>
        <dbReference type="ChEBI" id="CHEBI:57909"/>
        <dbReference type="ChEBI" id="CHEBI:58214"/>
        <dbReference type="ChEBI" id="CHEBI:456216"/>
        <dbReference type="EC" id="2.7.1.95"/>
    </reaction>
</comment>
<dbReference type="EMBL" id="LUKE01000001">
    <property type="protein sequence ID" value="KYG66886.1"/>
    <property type="molecule type" value="Genomic_DNA"/>
</dbReference>
<dbReference type="SUPFAM" id="SSF56112">
    <property type="entry name" value="Protein kinase-like (PK-like)"/>
    <property type="match status" value="1"/>
</dbReference>
<keyword evidence="4 10" id="KW-0808">Transferase</keyword>
<keyword evidence="6 10" id="KW-0418">Kinase</keyword>
<feature type="binding site" evidence="12">
    <location>
        <position position="191"/>
    </location>
    <ligand>
        <name>Mg(2+)</name>
        <dbReference type="ChEBI" id="CHEBI:18420"/>
    </ligand>
</feature>
<evidence type="ECO:0000256" key="7">
    <source>
        <dbReference type="ARBA" id="ARBA00022840"/>
    </source>
</evidence>
<keyword evidence="12" id="KW-0479">Metal-binding</keyword>
<protein>
    <recommendedName>
        <fullName evidence="3">Aminoglycoside 3'-phosphotransferase</fullName>
        <ecNumber evidence="2">2.7.1.95</ecNumber>
    </recommendedName>
</protein>
<comment type="caution">
    <text evidence="14">The sequence shown here is derived from an EMBL/GenBank/DDBJ whole genome shotgun (WGS) entry which is preliminary data.</text>
</comment>
<name>A0A150WR92_BDEBC</name>
<dbReference type="OrthoDB" id="3806873at2"/>
<dbReference type="GO" id="GO:0005524">
    <property type="term" value="F:ATP binding"/>
    <property type="evidence" value="ECO:0007669"/>
    <property type="project" value="UniProtKB-KW"/>
</dbReference>
<dbReference type="PANTHER" id="PTHR21310:SF41">
    <property type="entry name" value="3'-PHOSPHOTRANSFERASE, PUTATIVE-RELATED"/>
    <property type="match status" value="1"/>
</dbReference>
<dbReference type="CDD" id="cd05150">
    <property type="entry name" value="APH"/>
    <property type="match status" value="1"/>
</dbReference>
<dbReference type="InterPro" id="IPR002575">
    <property type="entry name" value="Aminoglycoside_PTrfase"/>
</dbReference>
<dbReference type="Proteomes" id="UP000075320">
    <property type="component" value="Unassembled WGS sequence"/>
</dbReference>
<dbReference type="GO" id="GO:0046677">
    <property type="term" value="P:response to antibiotic"/>
    <property type="evidence" value="ECO:0007669"/>
    <property type="project" value="UniProtKB-KW"/>
</dbReference>
<proteinExistence type="inferred from homology"/>